<reference evidence="1 2" key="1">
    <citation type="submission" date="2023-07" db="EMBL/GenBank/DDBJ databases">
        <title>Sorghum-associated microbial communities from plants grown in Nebraska, USA.</title>
        <authorList>
            <person name="Schachtman D."/>
        </authorList>
    </citation>
    <scope>NUCLEOTIDE SEQUENCE [LARGE SCALE GENOMIC DNA]</scope>
    <source>
        <strain evidence="1 2">584</strain>
    </source>
</reference>
<comment type="caution">
    <text evidence="1">The sequence shown here is derived from an EMBL/GenBank/DDBJ whole genome shotgun (WGS) entry which is preliminary data.</text>
</comment>
<dbReference type="InterPro" id="IPR016174">
    <property type="entry name" value="Di-haem_cyt_TM"/>
</dbReference>
<protein>
    <submittedName>
        <fullName evidence="1">Uncharacterized protein</fullName>
    </submittedName>
</protein>
<keyword evidence="2" id="KW-1185">Reference proteome</keyword>
<evidence type="ECO:0000313" key="1">
    <source>
        <dbReference type="EMBL" id="MDR6288526.1"/>
    </source>
</evidence>
<organism evidence="1 2">
    <name type="scientific">Inquilinus ginsengisoli</name>
    <dbReference type="NCBI Taxonomy" id="363840"/>
    <lineage>
        <taxon>Bacteria</taxon>
        <taxon>Pseudomonadati</taxon>
        <taxon>Pseudomonadota</taxon>
        <taxon>Alphaproteobacteria</taxon>
        <taxon>Rhodospirillales</taxon>
        <taxon>Rhodospirillaceae</taxon>
        <taxon>Inquilinus</taxon>
    </lineage>
</organism>
<name>A0ABU1JIT6_9PROT</name>
<dbReference type="EMBL" id="JAVDPW010000002">
    <property type="protein sequence ID" value="MDR6288526.1"/>
    <property type="molecule type" value="Genomic_DNA"/>
</dbReference>
<evidence type="ECO:0000313" key="2">
    <source>
        <dbReference type="Proteomes" id="UP001262410"/>
    </source>
</evidence>
<gene>
    <name evidence="1" type="ORF">E9232_001033</name>
</gene>
<dbReference type="RefSeq" id="WP_309792530.1">
    <property type="nucleotide sequence ID" value="NZ_JAVDPW010000002.1"/>
</dbReference>
<proteinExistence type="predicted"/>
<accession>A0ABU1JIT6</accession>
<dbReference type="Proteomes" id="UP001262410">
    <property type="component" value="Unassembled WGS sequence"/>
</dbReference>
<dbReference type="SUPFAM" id="SSF81342">
    <property type="entry name" value="Transmembrane di-heme cytochromes"/>
    <property type="match status" value="1"/>
</dbReference>
<sequence length="47" mass="5165">MLFQFAKLLTPLATPWDLVVAGPVHFAGYVLPWGQLSFWAAHLLPGS</sequence>